<evidence type="ECO:0000313" key="1">
    <source>
        <dbReference type="EMBL" id="KAL2470072.1"/>
    </source>
</evidence>
<accession>A0ABD1Q1L3</accession>
<proteinExistence type="predicted"/>
<comment type="caution">
    <text evidence="1">The sequence shown here is derived from an EMBL/GenBank/DDBJ whole genome shotgun (WGS) entry which is preliminary data.</text>
</comment>
<dbReference type="EMBL" id="JBFOLK010000012">
    <property type="protein sequence ID" value="KAL2470072.1"/>
    <property type="molecule type" value="Genomic_DNA"/>
</dbReference>
<organism evidence="1 2">
    <name type="scientific">Abeliophyllum distichum</name>
    <dbReference type="NCBI Taxonomy" id="126358"/>
    <lineage>
        <taxon>Eukaryota</taxon>
        <taxon>Viridiplantae</taxon>
        <taxon>Streptophyta</taxon>
        <taxon>Embryophyta</taxon>
        <taxon>Tracheophyta</taxon>
        <taxon>Spermatophyta</taxon>
        <taxon>Magnoliopsida</taxon>
        <taxon>eudicotyledons</taxon>
        <taxon>Gunneridae</taxon>
        <taxon>Pentapetalae</taxon>
        <taxon>asterids</taxon>
        <taxon>lamiids</taxon>
        <taxon>Lamiales</taxon>
        <taxon>Oleaceae</taxon>
        <taxon>Forsythieae</taxon>
        <taxon>Abeliophyllum</taxon>
    </lineage>
</organism>
<keyword evidence="2" id="KW-1185">Reference proteome</keyword>
<sequence>MSETRSKVHEQHLKKMDREMGELSAAYRTVINKVDLSDLTLKVLRNRQEKIENIVTYINQKYETLVAMMAQISENRKESKDKQAESFAPQTRLEILAVIE</sequence>
<evidence type="ECO:0000313" key="2">
    <source>
        <dbReference type="Proteomes" id="UP001604336"/>
    </source>
</evidence>
<dbReference type="Proteomes" id="UP001604336">
    <property type="component" value="Unassembled WGS sequence"/>
</dbReference>
<protein>
    <submittedName>
        <fullName evidence="1">Uncharacterized protein</fullName>
    </submittedName>
</protein>
<reference evidence="2" key="1">
    <citation type="submission" date="2024-07" db="EMBL/GenBank/DDBJ databases">
        <title>Two chromosome-level genome assemblies of Korean endemic species Abeliophyllum distichum and Forsythia ovata (Oleaceae).</title>
        <authorList>
            <person name="Jang H."/>
        </authorList>
    </citation>
    <scope>NUCLEOTIDE SEQUENCE [LARGE SCALE GENOMIC DNA]</scope>
</reference>
<name>A0ABD1Q1L3_9LAMI</name>
<dbReference type="AlphaFoldDB" id="A0ABD1Q1L3"/>
<gene>
    <name evidence="1" type="ORF">Adt_38208</name>
</gene>